<evidence type="ECO:0000313" key="2">
    <source>
        <dbReference type="EMBL" id="KRL00628.1"/>
    </source>
</evidence>
<accession>A0A0R1M4R8</accession>
<dbReference type="Proteomes" id="UP000051621">
    <property type="component" value="Unassembled WGS sequence"/>
</dbReference>
<sequence length="67" mass="7188">MPTNPTAGSTDLCIIAGDAMDQIVNHLASYYIPVLAGPLKTTGSEGPMTSIFINDYDHNLIEISSYK</sequence>
<keyword evidence="3" id="KW-1185">Reference proteome</keyword>
<evidence type="ECO:0000313" key="3">
    <source>
        <dbReference type="Proteomes" id="UP000051621"/>
    </source>
</evidence>
<dbReference type="PATRIC" id="fig|1423731.3.peg.2041"/>
<reference evidence="2 3" key="1">
    <citation type="journal article" date="2015" name="Genome Announc.">
        <title>Expanding the biotechnology potential of lactobacilli through comparative genomics of 213 strains and associated genera.</title>
        <authorList>
            <person name="Sun Z."/>
            <person name="Harris H.M."/>
            <person name="McCann A."/>
            <person name="Guo C."/>
            <person name="Argimon S."/>
            <person name="Zhang W."/>
            <person name="Yang X."/>
            <person name="Jeffery I.B."/>
            <person name="Cooney J.C."/>
            <person name="Kagawa T.F."/>
            <person name="Liu W."/>
            <person name="Song Y."/>
            <person name="Salvetti E."/>
            <person name="Wrobel A."/>
            <person name="Rasinkangas P."/>
            <person name="Parkhill J."/>
            <person name="Rea M.C."/>
            <person name="O'Sullivan O."/>
            <person name="Ritari J."/>
            <person name="Douillard F.P."/>
            <person name="Paul Ross R."/>
            <person name="Yang R."/>
            <person name="Briner A.E."/>
            <person name="Felis G.E."/>
            <person name="de Vos W.M."/>
            <person name="Barrangou R."/>
            <person name="Klaenhammer T.R."/>
            <person name="Caufield P.W."/>
            <person name="Cui Y."/>
            <person name="Zhang H."/>
            <person name="O'Toole P.W."/>
        </authorList>
    </citation>
    <scope>NUCLEOTIDE SEQUENCE [LARGE SCALE GENOMIC DNA]</scope>
    <source>
        <strain evidence="2 3">DSM 19910</strain>
    </source>
</reference>
<dbReference type="AlphaFoldDB" id="A0A0R1M4R8"/>
<evidence type="ECO:0000259" key="1">
    <source>
        <dbReference type="PROSITE" id="PS51819"/>
    </source>
</evidence>
<dbReference type="Gene3D" id="3.10.180.10">
    <property type="entry name" value="2,3-Dihydroxybiphenyl 1,2-Dioxygenase, domain 1"/>
    <property type="match status" value="1"/>
</dbReference>
<name>A0A0R1M4R8_9LACO</name>
<organism evidence="2 3">
    <name type="scientific">Liquorilactobacillus capillatus DSM 19910</name>
    <dbReference type="NCBI Taxonomy" id="1423731"/>
    <lineage>
        <taxon>Bacteria</taxon>
        <taxon>Bacillati</taxon>
        <taxon>Bacillota</taxon>
        <taxon>Bacilli</taxon>
        <taxon>Lactobacillales</taxon>
        <taxon>Lactobacillaceae</taxon>
        <taxon>Liquorilactobacillus</taxon>
    </lineage>
</organism>
<dbReference type="EMBL" id="AZEF01000041">
    <property type="protein sequence ID" value="KRL00628.1"/>
    <property type="molecule type" value="Genomic_DNA"/>
</dbReference>
<gene>
    <name evidence="2" type="ORF">FC81_GL001986</name>
</gene>
<dbReference type="SUPFAM" id="SSF54593">
    <property type="entry name" value="Glyoxalase/Bleomycin resistance protein/Dihydroxybiphenyl dioxygenase"/>
    <property type="match status" value="1"/>
</dbReference>
<dbReference type="PROSITE" id="PS51819">
    <property type="entry name" value="VOC"/>
    <property type="match status" value="1"/>
</dbReference>
<dbReference type="STRING" id="1423731.FC81_GL001986"/>
<feature type="domain" description="VOC" evidence="1">
    <location>
        <begin position="1"/>
        <end position="66"/>
    </location>
</feature>
<proteinExistence type="predicted"/>
<comment type="caution">
    <text evidence="2">The sequence shown here is derived from an EMBL/GenBank/DDBJ whole genome shotgun (WGS) entry which is preliminary data.</text>
</comment>
<dbReference type="InterPro" id="IPR029068">
    <property type="entry name" value="Glyas_Bleomycin-R_OHBP_Dase"/>
</dbReference>
<protein>
    <recommendedName>
        <fullName evidence="1">VOC domain-containing protein</fullName>
    </recommendedName>
</protein>
<dbReference type="InterPro" id="IPR037523">
    <property type="entry name" value="VOC_core"/>
</dbReference>